<evidence type="ECO:0000259" key="9">
    <source>
        <dbReference type="Pfam" id="PF12821"/>
    </source>
</evidence>
<keyword evidence="4 7" id="KW-1133">Transmembrane helix</keyword>
<protein>
    <submittedName>
        <fullName evidence="10">Threonine/serine exporter family protein</fullName>
    </submittedName>
</protein>
<dbReference type="InterPro" id="IPR010619">
    <property type="entry name" value="ThrE-like_N"/>
</dbReference>
<evidence type="ECO:0000256" key="2">
    <source>
        <dbReference type="ARBA" id="ARBA00022475"/>
    </source>
</evidence>
<feature type="transmembrane region" description="Helical" evidence="7">
    <location>
        <begin position="305"/>
        <end position="324"/>
    </location>
</feature>
<dbReference type="PANTHER" id="PTHR34390">
    <property type="entry name" value="UPF0442 PROTEIN YJJB-RELATED"/>
    <property type="match status" value="1"/>
</dbReference>
<feature type="transmembrane region" description="Helical" evidence="7">
    <location>
        <begin position="133"/>
        <end position="163"/>
    </location>
</feature>
<feature type="domain" description="Threonine/Serine exporter ThrE" evidence="9">
    <location>
        <begin position="285"/>
        <end position="405"/>
    </location>
</feature>
<dbReference type="InterPro" id="IPR024528">
    <property type="entry name" value="ThrE_2"/>
</dbReference>
<feature type="transmembrane region" description="Helical" evidence="7">
    <location>
        <begin position="175"/>
        <end position="198"/>
    </location>
</feature>
<evidence type="ECO:0000259" key="8">
    <source>
        <dbReference type="Pfam" id="PF06738"/>
    </source>
</evidence>
<dbReference type="InterPro" id="IPR050539">
    <property type="entry name" value="ThrE_Dicarb/AminoAcid_Exp"/>
</dbReference>
<feature type="transmembrane region" description="Helical" evidence="7">
    <location>
        <begin position="392"/>
        <end position="416"/>
    </location>
</feature>
<organism evidence="10 11">
    <name type="scientific">Microbacterium bandirmense</name>
    <dbReference type="NCBI Taxonomy" id="3122050"/>
    <lineage>
        <taxon>Bacteria</taxon>
        <taxon>Bacillati</taxon>
        <taxon>Actinomycetota</taxon>
        <taxon>Actinomycetes</taxon>
        <taxon>Micrococcales</taxon>
        <taxon>Microbacteriaceae</taxon>
        <taxon>Microbacterium</taxon>
    </lineage>
</organism>
<evidence type="ECO:0000256" key="6">
    <source>
        <dbReference type="ARBA" id="ARBA00034125"/>
    </source>
</evidence>
<comment type="similarity">
    <text evidence="6">Belongs to the ThrE exporter (TC 2.A.79) family.</text>
</comment>
<dbReference type="RefSeq" id="WP_337331495.1">
    <property type="nucleotide sequence ID" value="NZ_JBBDGM010000004.1"/>
</dbReference>
<feature type="transmembrane region" description="Helical" evidence="7">
    <location>
        <begin position="204"/>
        <end position="225"/>
    </location>
</feature>
<evidence type="ECO:0000313" key="11">
    <source>
        <dbReference type="Proteomes" id="UP001371224"/>
    </source>
</evidence>
<evidence type="ECO:0000313" key="10">
    <source>
        <dbReference type="EMBL" id="MEJ1087824.1"/>
    </source>
</evidence>
<evidence type="ECO:0000256" key="4">
    <source>
        <dbReference type="ARBA" id="ARBA00022989"/>
    </source>
</evidence>
<dbReference type="Proteomes" id="UP001371224">
    <property type="component" value="Unassembled WGS sequence"/>
</dbReference>
<dbReference type="EMBL" id="JBBDGM010000004">
    <property type="protein sequence ID" value="MEJ1087824.1"/>
    <property type="molecule type" value="Genomic_DNA"/>
</dbReference>
<sequence>MRFSRSAPDTSARIRAILDLAIRLAMVMWGSGSGAQETTEAMSAVTRAYGLRNIDADVSPGSVALTWTNTSTDESISRRHNLPARRLDYTRLTAAAALHGRIVGRRVELEEAAKQLSRIRVARPPVPAAVRRIGWAVLGGGATVLLGGGPLVAGVAFLAALLIDTLLATLQRRRVPLMFCTFIGGTIGPLAAVLVGIIDPEASATLVVVSTVIVMLAGVTVLGGVQDILTAYYITGLARLMEAVIATTGIAAGVIASSLLLEVLGAPVAISVTEARPEQTPLVALIAAIVMALGFALGTATPWRAFWGVVVVTAAGEGIAVICARAGLDAVWTAALAAIAVGAGASLITRATRTPALPLMVAGIVPMLPGLVLFNGLMQLTASSVAGLFDTFAAAAIAAALASGSICGHYLVRMLVGRRRAVRLSKF</sequence>
<name>A0ABU8L931_9MICO</name>
<keyword evidence="5 7" id="KW-0472">Membrane</keyword>
<dbReference type="Pfam" id="PF06738">
    <property type="entry name" value="ThrE"/>
    <property type="match status" value="1"/>
</dbReference>
<keyword evidence="2" id="KW-1003">Cell membrane</keyword>
<accession>A0ABU8L931</accession>
<evidence type="ECO:0000256" key="1">
    <source>
        <dbReference type="ARBA" id="ARBA00004651"/>
    </source>
</evidence>
<evidence type="ECO:0000256" key="5">
    <source>
        <dbReference type="ARBA" id="ARBA00023136"/>
    </source>
</evidence>
<evidence type="ECO:0000256" key="7">
    <source>
        <dbReference type="SAM" id="Phobius"/>
    </source>
</evidence>
<gene>
    <name evidence="10" type="ORF">WDU99_05790</name>
</gene>
<feature type="transmembrane region" description="Helical" evidence="7">
    <location>
        <begin position="237"/>
        <end position="261"/>
    </location>
</feature>
<comment type="caution">
    <text evidence="10">The sequence shown here is derived from an EMBL/GenBank/DDBJ whole genome shotgun (WGS) entry which is preliminary data.</text>
</comment>
<feature type="transmembrane region" description="Helical" evidence="7">
    <location>
        <begin position="356"/>
        <end position="380"/>
    </location>
</feature>
<feature type="transmembrane region" description="Helical" evidence="7">
    <location>
        <begin position="281"/>
        <end position="298"/>
    </location>
</feature>
<keyword evidence="11" id="KW-1185">Reference proteome</keyword>
<feature type="transmembrane region" description="Helical" evidence="7">
    <location>
        <begin position="330"/>
        <end position="349"/>
    </location>
</feature>
<proteinExistence type="inferred from homology"/>
<comment type="subcellular location">
    <subcellularLocation>
        <location evidence="1">Cell membrane</location>
        <topology evidence="1">Multi-pass membrane protein</topology>
    </subcellularLocation>
</comment>
<evidence type="ECO:0000256" key="3">
    <source>
        <dbReference type="ARBA" id="ARBA00022692"/>
    </source>
</evidence>
<keyword evidence="3 7" id="KW-0812">Transmembrane</keyword>
<reference evidence="10 11" key="1">
    <citation type="submission" date="2024-02" db="EMBL/GenBank/DDBJ databases">
        <authorList>
            <person name="Saticioglu I.B."/>
        </authorList>
    </citation>
    <scope>NUCLEOTIDE SEQUENCE [LARGE SCALE GENOMIC DNA]</scope>
    <source>
        <strain evidence="10 11">Mu-80</strain>
    </source>
</reference>
<dbReference type="Pfam" id="PF12821">
    <property type="entry name" value="ThrE_2"/>
    <property type="match status" value="1"/>
</dbReference>
<feature type="domain" description="Threonine/serine exporter-like N-terminal" evidence="8">
    <location>
        <begin position="19"/>
        <end position="256"/>
    </location>
</feature>
<dbReference type="PANTHER" id="PTHR34390:SF2">
    <property type="entry name" value="SUCCINATE TRANSPORTER SUBUNIT YJJP-RELATED"/>
    <property type="match status" value="1"/>
</dbReference>